<organism evidence="2 3">
    <name type="scientific">Myripristis murdjan</name>
    <name type="common">pinecone soldierfish</name>
    <dbReference type="NCBI Taxonomy" id="586833"/>
    <lineage>
        <taxon>Eukaryota</taxon>
        <taxon>Metazoa</taxon>
        <taxon>Chordata</taxon>
        <taxon>Craniata</taxon>
        <taxon>Vertebrata</taxon>
        <taxon>Euteleostomi</taxon>
        <taxon>Actinopterygii</taxon>
        <taxon>Neopterygii</taxon>
        <taxon>Teleostei</taxon>
        <taxon>Neoteleostei</taxon>
        <taxon>Acanthomorphata</taxon>
        <taxon>Holocentriformes</taxon>
        <taxon>Holocentridae</taxon>
        <taxon>Myripristis</taxon>
    </lineage>
</organism>
<reference evidence="2" key="3">
    <citation type="submission" date="2025-09" db="UniProtKB">
        <authorList>
            <consortium name="Ensembl"/>
        </authorList>
    </citation>
    <scope>IDENTIFICATION</scope>
</reference>
<proteinExistence type="predicted"/>
<dbReference type="Ensembl" id="ENSMMDT00005051195.1">
    <property type="protein sequence ID" value="ENSMMDP00005050203.1"/>
    <property type="gene ID" value="ENSMMDG00005022792.1"/>
</dbReference>
<dbReference type="SUPFAM" id="SSF54236">
    <property type="entry name" value="Ubiquitin-like"/>
    <property type="match status" value="1"/>
</dbReference>
<dbReference type="AlphaFoldDB" id="A0A668AGA1"/>
<dbReference type="InterPro" id="IPR029071">
    <property type="entry name" value="Ubiquitin-like_domsf"/>
</dbReference>
<keyword evidence="3" id="KW-1185">Reference proteome</keyword>
<dbReference type="GeneTree" id="ENSGT01150000288273"/>
<dbReference type="Pfam" id="PF00240">
    <property type="entry name" value="ubiquitin"/>
    <property type="match status" value="1"/>
</dbReference>
<dbReference type="Gene3D" id="3.10.20.90">
    <property type="entry name" value="Phosphatidylinositol 3-kinase Catalytic Subunit, Chain A, domain 1"/>
    <property type="match status" value="1"/>
</dbReference>
<evidence type="ECO:0000259" key="1">
    <source>
        <dbReference type="PROSITE" id="PS50053"/>
    </source>
</evidence>
<protein>
    <recommendedName>
        <fullName evidence="1">Ubiquitin-like domain-containing protein</fullName>
    </recommendedName>
</protein>
<dbReference type="InterPro" id="IPR000626">
    <property type="entry name" value="Ubiquitin-like_dom"/>
</dbReference>
<feature type="domain" description="Ubiquitin-like" evidence="1">
    <location>
        <begin position="31"/>
        <end position="90"/>
    </location>
</feature>
<reference evidence="2" key="2">
    <citation type="submission" date="2025-08" db="UniProtKB">
        <authorList>
            <consortium name="Ensembl"/>
        </authorList>
    </citation>
    <scope>IDENTIFICATION</scope>
</reference>
<dbReference type="Proteomes" id="UP000472263">
    <property type="component" value="Chromosome 16"/>
</dbReference>
<evidence type="ECO:0000313" key="3">
    <source>
        <dbReference type="Proteomes" id="UP000472263"/>
    </source>
</evidence>
<reference evidence="2" key="1">
    <citation type="submission" date="2019-06" db="EMBL/GenBank/DDBJ databases">
        <authorList>
            <consortium name="Wellcome Sanger Institute Data Sharing"/>
        </authorList>
    </citation>
    <scope>NUCLEOTIDE SEQUENCE [LARGE SCALE GENOMIC DNA]</scope>
</reference>
<sequence length="97" mass="11087">MPKYRVCVYGMRGEKVTIDLCDTEEQMQNMTVLQLKEKVAEKLPEFAVERIETLRLIFTDKELNEDSKLLSSYGIQHMSVIHAVIRIPGGGRLPPLP</sequence>
<accession>A0A668AGA1</accession>
<dbReference type="PROSITE" id="PS50053">
    <property type="entry name" value="UBIQUITIN_2"/>
    <property type="match status" value="1"/>
</dbReference>
<name>A0A668AGA1_9TELE</name>
<dbReference type="FunCoup" id="A0A668AGA1">
    <property type="interactions" value="8"/>
</dbReference>
<evidence type="ECO:0000313" key="2">
    <source>
        <dbReference type="Ensembl" id="ENSMMDP00005050203.1"/>
    </source>
</evidence>
<dbReference type="SMART" id="SM00213">
    <property type="entry name" value="UBQ"/>
    <property type="match status" value="1"/>
</dbReference>
<dbReference type="InParanoid" id="A0A668AGA1"/>